<protein>
    <submittedName>
        <fullName evidence="1">Uncharacterized protein</fullName>
    </submittedName>
</protein>
<proteinExistence type="predicted"/>
<dbReference type="RefSeq" id="WP_158438863.1">
    <property type="nucleotide sequence ID" value="NZ_CP010817.1"/>
</dbReference>
<dbReference type="AlphaFoldDB" id="A0AAJ4W0I2"/>
<evidence type="ECO:0000313" key="1">
    <source>
        <dbReference type="EMBL" id="SEP91910.1"/>
    </source>
</evidence>
<sequence length="54" mass="5950">MSMLGKSLSEAKGNVDSFLDGEKVIIEVDDMDLAQEFCNEAERIGVNCKLIITE</sequence>
<evidence type="ECO:0000313" key="2">
    <source>
        <dbReference type="EMBL" id="SER70864.1"/>
    </source>
</evidence>
<dbReference type="EMBL" id="FOFY01000033">
    <property type="protein sequence ID" value="SER70864.1"/>
    <property type="molecule type" value="Genomic_DNA"/>
</dbReference>
<accession>A0AAJ4W0I2</accession>
<dbReference type="Proteomes" id="UP000183496">
    <property type="component" value="Unassembled WGS sequence"/>
</dbReference>
<evidence type="ECO:0000313" key="3">
    <source>
        <dbReference type="Proteomes" id="UP000183496"/>
    </source>
</evidence>
<keyword evidence="3" id="KW-1185">Reference proteome</keyword>
<dbReference type="KEGG" id="mpw:MPR_0402"/>
<gene>
    <name evidence="1" type="ORF">SAMN04488089_10189</name>
    <name evidence="2" type="ORF">SAMN04488089_1334</name>
</gene>
<reference evidence="1 3" key="1">
    <citation type="submission" date="2016-10" db="EMBL/GenBank/DDBJ databases">
        <authorList>
            <person name="Varghese N."/>
            <person name="Submissions S."/>
        </authorList>
    </citation>
    <scope>NUCLEOTIDE SEQUENCE [LARGE SCALE GENOMIC DNA]</scope>
    <source>
        <strain evidence="1">DSM 19823</strain>
        <strain evidence="3">DSM 19823 / KCTC 23066 / CCTCC M 208030 / D25</strain>
    </source>
</reference>
<comment type="caution">
    <text evidence="1">The sequence shown here is derived from an EMBL/GenBank/DDBJ whole genome shotgun (WGS) entry which is preliminary data.</text>
</comment>
<organism evidence="1 3">
    <name type="scientific">Myroides profundi</name>
    <dbReference type="NCBI Taxonomy" id="480520"/>
    <lineage>
        <taxon>Bacteria</taxon>
        <taxon>Pseudomonadati</taxon>
        <taxon>Bacteroidota</taxon>
        <taxon>Flavobacteriia</taxon>
        <taxon>Flavobacteriales</taxon>
        <taxon>Flavobacteriaceae</taxon>
        <taxon>Myroides</taxon>
    </lineage>
</organism>
<dbReference type="EMBL" id="FOFY01000001">
    <property type="protein sequence ID" value="SEP91910.1"/>
    <property type="molecule type" value="Genomic_DNA"/>
</dbReference>
<name>A0AAJ4W0I2_MYRPR</name>